<dbReference type="Pfam" id="PF16586">
    <property type="entry name" value="DUF5060"/>
    <property type="match status" value="1"/>
</dbReference>
<dbReference type="EMBL" id="BSOH01000010">
    <property type="protein sequence ID" value="GLR17283.1"/>
    <property type="molecule type" value="Genomic_DNA"/>
</dbReference>
<dbReference type="InterPro" id="IPR045053">
    <property type="entry name" value="MAN-like"/>
</dbReference>
<dbReference type="InterPro" id="IPR032260">
    <property type="entry name" value="DUF5060"/>
</dbReference>
<evidence type="ECO:0000256" key="4">
    <source>
        <dbReference type="ARBA" id="ARBA00022525"/>
    </source>
</evidence>
<dbReference type="GO" id="GO:0000272">
    <property type="term" value="P:polysaccharide catabolic process"/>
    <property type="evidence" value="ECO:0007669"/>
    <property type="project" value="InterPro"/>
</dbReference>
<dbReference type="PANTHER" id="PTHR31451:SF39">
    <property type="entry name" value="MANNAN ENDO-1,4-BETA-MANNOSIDASE 1"/>
    <property type="match status" value="1"/>
</dbReference>
<keyword evidence="7" id="KW-0326">Glycosidase</keyword>
<keyword evidence="5" id="KW-0732">Signal</keyword>
<evidence type="ECO:0000256" key="6">
    <source>
        <dbReference type="ARBA" id="ARBA00022801"/>
    </source>
</evidence>
<dbReference type="Pfam" id="PF00150">
    <property type="entry name" value="Cellulase"/>
    <property type="match status" value="1"/>
</dbReference>
<keyword evidence="11" id="KW-1185">Reference proteome</keyword>
<evidence type="ECO:0000259" key="9">
    <source>
        <dbReference type="Pfam" id="PF16586"/>
    </source>
</evidence>
<dbReference type="InterPro" id="IPR017853">
    <property type="entry name" value="GH"/>
</dbReference>
<dbReference type="EC" id="3.2.1.78" evidence="3"/>
<protein>
    <recommendedName>
        <fullName evidence="3">mannan endo-1,4-beta-mannosidase</fullName>
        <ecNumber evidence="3">3.2.1.78</ecNumber>
    </recommendedName>
</protein>
<dbReference type="GO" id="GO:0016985">
    <property type="term" value="F:mannan endo-1,4-beta-mannosidase activity"/>
    <property type="evidence" value="ECO:0007669"/>
    <property type="project" value="TreeGrafter"/>
</dbReference>
<keyword evidence="6" id="KW-0378">Hydrolase</keyword>
<dbReference type="Proteomes" id="UP001156666">
    <property type="component" value="Unassembled WGS sequence"/>
</dbReference>
<evidence type="ECO:0000256" key="3">
    <source>
        <dbReference type="ARBA" id="ARBA00012706"/>
    </source>
</evidence>
<comment type="caution">
    <text evidence="10">The sequence shown here is derived from an EMBL/GenBank/DDBJ whole genome shotgun (WGS) entry which is preliminary data.</text>
</comment>
<accession>A0AA37SS86</accession>
<sequence length="795" mass="89403">MLSGFFSVVYGQSPEIKMVEIVIENVERFEKFEVLVEVNASYDNPYDYEEVSLKAFFEKPDGTIDSIDGFYTQQLSINTTSGNVLNTGPGVFKVRYAPYYAGAHTFTMSLQDSIGSVISETYSFNCISNTAEPERGFVRMGESNYLEFDNAEQYIPIGENIAWQQNNAYHNYNEWVEALSDHGGNFLRLWHAHWGLGIEWIPGWNNHLGLKRYNQVASTYQDWLYDYCGEKGVYVMLALQHHGQVSTLVNPNWNDNPYNIKNGGPLSNTWEFFTNEEAIALTKNRLRYIVARWGYARSIMSWELFNEVEWTDNFAQNKEEIIDWHIEMANFIRGIDVYNHLITTSFAHESDVDRLWGDTSMDFTQIHYYNNSSDIHSALVAESKEQLLKYEKPVLVGEFGLGGSSSIAEDDLDGVHIHNAIWSTFLGGSMGTAMSWWWESYIHPSDLYYHFDGPAILEGEIKFSEDEMVPHESKVINAPTDLVFQPTINWGQLADTIIKVDNGLITPASPALSSFLYGSSYNTQFRSPPTFEITNTDSGIFSVTTGNDTSSMARIVVSLDDDVLIDSLAIPNSTYEITVPAGFHKVKVDNTGKDWVSIKEYFIEGQGTQGYSVALMGKEKLSGAGWVLNKGYNHNTIGEGDLPDPVESASLLIQDVENLFYTVTWYETLSGELIGSELVAAVDHSLILEVPTVYWDLAFTLSSDGQVGVDEVEIAQVNIFPNPAQIGQYVNIAVAHLPGPFDMTLFNAEGKPITNLKLAYREGRMRIPRQLSPGMYWLKISNGESASVKPLVIID</sequence>
<gene>
    <name evidence="10" type="ORF">GCM10007940_18980</name>
</gene>
<dbReference type="Gene3D" id="2.60.40.10">
    <property type="entry name" value="Immunoglobulins"/>
    <property type="match status" value="1"/>
</dbReference>
<reference evidence="10" key="2">
    <citation type="submission" date="2023-01" db="EMBL/GenBank/DDBJ databases">
        <title>Draft genome sequence of Portibacter lacus strain NBRC 108769.</title>
        <authorList>
            <person name="Sun Q."/>
            <person name="Mori K."/>
        </authorList>
    </citation>
    <scope>NUCLEOTIDE SEQUENCE</scope>
    <source>
        <strain evidence="10">NBRC 108769</strain>
    </source>
</reference>
<dbReference type="InterPro" id="IPR001547">
    <property type="entry name" value="Glyco_hydro_5"/>
</dbReference>
<dbReference type="InterPro" id="IPR026444">
    <property type="entry name" value="Secre_tail"/>
</dbReference>
<feature type="domain" description="DUF5060" evidence="9">
    <location>
        <begin position="26"/>
        <end position="109"/>
    </location>
</feature>
<evidence type="ECO:0000313" key="10">
    <source>
        <dbReference type="EMBL" id="GLR17283.1"/>
    </source>
</evidence>
<dbReference type="GO" id="GO:0005576">
    <property type="term" value="C:extracellular region"/>
    <property type="evidence" value="ECO:0007669"/>
    <property type="project" value="UniProtKB-SubCell"/>
</dbReference>
<evidence type="ECO:0000256" key="1">
    <source>
        <dbReference type="ARBA" id="ARBA00001678"/>
    </source>
</evidence>
<reference evidence="10" key="1">
    <citation type="journal article" date="2014" name="Int. J. Syst. Evol. Microbiol.">
        <title>Complete genome sequence of Corynebacterium casei LMG S-19264T (=DSM 44701T), isolated from a smear-ripened cheese.</title>
        <authorList>
            <consortium name="US DOE Joint Genome Institute (JGI-PGF)"/>
            <person name="Walter F."/>
            <person name="Albersmeier A."/>
            <person name="Kalinowski J."/>
            <person name="Ruckert C."/>
        </authorList>
    </citation>
    <scope>NUCLEOTIDE SEQUENCE</scope>
    <source>
        <strain evidence="10">NBRC 108769</strain>
    </source>
</reference>
<evidence type="ECO:0000313" key="11">
    <source>
        <dbReference type="Proteomes" id="UP001156666"/>
    </source>
</evidence>
<evidence type="ECO:0000256" key="7">
    <source>
        <dbReference type="ARBA" id="ARBA00023295"/>
    </source>
</evidence>
<organism evidence="10 11">
    <name type="scientific">Portibacter lacus</name>
    <dbReference type="NCBI Taxonomy" id="1099794"/>
    <lineage>
        <taxon>Bacteria</taxon>
        <taxon>Pseudomonadati</taxon>
        <taxon>Bacteroidota</taxon>
        <taxon>Saprospiria</taxon>
        <taxon>Saprospirales</taxon>
        <taxon>Haliscomenobacteraceae</taxon>
        <taxon>Portibacter</taxon>
    </lineage>
</organism>
<comment type="subcellular location">
    <subcellularLocation>
        <location evidence="2">Secreted</location>
    </subcellularLocation>
</comment>
<comment type="catalytic activity">
    <reaction evidence="1">
        <text>Random hydrolysis of (1-&gt;4)-beta-D-mannosidic linkages in mannans, galactomannans and glucomannans.</text>
        <dbReference type="EC" id="3.2.1.78"/>
    </reaction>
</comment>
<dbReference type="SUPFAM" id="SSF51445">
    <property type="entry name" value="(Trans)glycosidases"/>
    <property type="match status" value="1"/>
</dbReference>
<evidence type="ECO:0000256" key="2">
    <source>
        <dbReference type="ARBA" id="ARBA00004613"/>
    </source>
</evidence>
<dbReference type="AlphaFoldDB" id="A0AA37SS86"/>
<dbReference type="NCBIfam" id="TIGR04183">
    <property type="entry name" value="Por_Secre_tail"/>
    <property type="match status" value="1"/>
</dbReference>
<name>A0AA37SS86_9BACT</name>
<keyword evidence="4" id="KW-0964">Secreted</keyword>
<dbReference type="Gene3D" id="3.20.20.80">
    <property type="entry name" value="Glycosidases"/>
    <property type="match status" value="1"/>
</dbReference>
<evidence type="ECO:0000256" key="5">
    <source>
        <dbReference type="ARBA" id="ARBA00022729"/>
    </source>
</evidence>
<proteinExistence type="predicted"/>
<dbReference type="InterPro" id="IPR013783">
    <property type="entry name" value="Ig-like_fold"/>
</dbReference>
<dbReference type="PANTHER" id="PTHR31451">
    <property type="match status" value="1"/>
</dbReference>
<evidence type="ECO:0000259" key="8">
    <source>
        <dbReference type="Pfam" id="PF00150"/>
    </source>
</evidence>
<feature type="domain" description="Glycoside hydrolase family 5" evidence="8">
    <location>
        <begin position="163"/>
        <end position="411"/>
    </location>
</feature>